<feature type="region of interest" description="Disordered" evidence="2">
    <location>
        <begin position="466"/>
        <end position="585"/>
    </location>
</feature>
<feature type="compositionally biased region" description="Basic and acidic residues" evidence="2">
    <location>
        <begin position="704"/>
        <end position="721"/>
    </location>
</feature>
<feature type="compositionally biased region" description="Pro residues" evidence="2">
    <location>
        <begin position="93"/>
        <end position="106"/>
    </location>
</feature>
<feature type="compositionally biased region" description="Polar residues" evidence="2">
    <location>
        <begin position="7"/>
        <end position="20"/>
    </location>
</feature>
<feature type="compositionally biased region" description="Polar residues" evidence="2">
    <location>
        <begin position="210"/>
        <end position="227"/>
    </location>
</feature>
<evidence type="ECO:0000256" key="1">
    <source>
        <dbReference type="SAM" id="Coils"/>
    </source>
</evidence>
<proteinExistence type="predicted"/>
<evidence type="ECO:0000256" key="2">
    <source>
        <dbReference type="SAM" id="MobiDB-lite"/>
    </source>
</evidence>
<dbReference type="Proteomes" id="UP001182556">
    <property type="component" value="Unassembled WGS sequence"/>
</dbReference>
<feature type="compositionally biased region" description="Basic and acidic residues" evidence="2">
    <location>
        <begin position="476"/>
        <end position="486"/>
    </location>
</feature>
<organism evidence="3 4">
    <name type="scientific">Papiliotrema laurentii</name>
    <name type="common">Cryptococcus laurentii</name>
    <dbReference type="NCBI Taxonomy" id="5418"/>
    <lineage>
        <taxon>Eukaryota</taxon>
        <taxon>Fungi</taxon>
        <taxon>Dikarya</taxon>
        <taxon>Basidiomycota</taxon>
        <taxon>Agaricomycotina</taxon>
        <taxon>Tremellomycetes</taxon>
        <taxon>Tremellales</taxon>
        <taxon>Rhynchogastremaceae</taxon>
        <taxon>Papiliotrema</taxon>
    </lineage>
</organism>
<feature type="region of interest" description="Disordered" evidence="2">
    <location>
        <begin position="754"/>
        <end position="787"/>
    </location>
</feature>
<feature type="region of interest" description="Disordered" evidence="2">
    <location>
        <begin position="147"/>
        <end position="257"/>
    </location>
</feature>
<feature type="region of interest" description="Disordered" evidence="2">
    <location>
        <begin position="318"/>
        <end position="370"/>
    </location>
</feature>
<feature type="compositionally biased region" description="Acidic residues" evidence="2">
    <location>
        <begin position="767"/>
        <end position="777"/>
    </location>
</feature>
<name>A0AAD9FUS7_PAPLA</name>
<evidence type="ECO:0000313" key="3">
    <source>
        <dbReference type="EMBL" id="KAK1926669.1"/>
    </source>
</evidence>
<feature type="compositionally biased region" description="Basic and acidic residues" evidence="2">
    <location>
        <begin position="333"/>
        <end position="342"/>
    </location>
</feature>
<gene>
    <name evidence="3" type="ORF">DB88DRAFT_482638</name>
</gene>
<dbReference type="EMBL" id="JAODAN010000002">
    <property type="protein sequence ID" value="KAK1926669.1"/>
    <property type="molecule type" value="Genomic_DNA"/>
</dbReference>
<feature type="compositionally biased region" description="Polar residues" evidence="2">
    <location>
        <begin position="178"/>
        <end position="197"/>
    </location>
</feature>
<evidence type="ECO:0000313" key="4">
    <source>
        <dbReference type="Proteomes" id="UP001182556"/>
    </source>
</evidence>
<keyword evidence="1" id="KW-0175">Coiled coil</keyword>
<reference evidence="3" key="1">
    <citation type="submission" date="2023-02" db="EMBL/GenBank/DDBJ databases">
        <title>Identification and recombinant expression of a fungal hydrolase from Papiliotrema laurentii that hydrolyzes apple cutin and clears colloidal polyester polyurethane.</title>
        <authorList>
            <consortium name="DOE Joint Genome Institute"/>
            <person name="Roman V.A."/>
            <person name="Bojanowski C."/>
            <person name="Crable B.R."/>
            <person name="Wagner D.N."/>
            <person name="Hung C.S."/>
            <person name="Nadeau L.J."/>
            <person name="Schratz L."/>
            <person name="Haridas S."/>
            <person name="Pangilinan J."/>
            <person name="Lipzen A."/>
            <person name="Na H."/>
            <person name="Yan M."/>
            <person name="Ng V."/>
            <person name="Grigoriev I.V."/>
            <person name="Spatafora J.W."/>
            <person name="Barlow D."/>
            <person name="Biffinger J."/>
            <person name="Kelley-Loughnane N."/>
            <person name="Varaljay V.A."/>
            <person name="Crookes-Goodson W.J."/>
        </authorList>
    </citation>
    <scope>NUCLEOTIDE SEQUENCE</scope>
    <source>
        <strain evidence="3">5307AH</strain>
    </source>
</reference>
<feature type="region of interest" description="Disordered" evidence="2">
    <location>
        <begin position="59"/>
        <end position="125"/>
    </location>
</feature>
<feature type="compositionally biased region" description="Polar residues" evidence="2">
    <location>
        <begin position="77"/>
        <end position="92"/>
    </location>
</feature>
<protein>
    <submittedName>
        <fullName evidence="3">Uncharacterized protein</fullName>
    </submittedName>
</protein>
<feature type="region of interest" description="Disordered" evidence="2">
    <location>
        <begin position="670"/>
        <end position="724"/>
    </location>
</feature>
<feature type="region of interest" description="Disordered" evidence="2">
    <location>
        <begin position="1"/>
        <end position="20"/>
    </location>
</feature>
<feature type="compositionally biased region" description="Low complexity" evidence="2">
    <location>
        <begin position="228"/>
        <end position="246"/>
    </location>
</feature>
<feature type="compositionally biased region" description="Low complexity" evidence="2">
    <location>
        <begin position="150"/>
        <end position="162"/>
    </location>
</feature>
<keyword evidence="4" id="KW-1185">Reference proteome</keyword>
<feature type="compositionally biased region" description="Basic and acidic residues" evidence="2">
    <location>
        <begin position="755"/>
        <end position="766"/>
    </location>
</feature>
<accession>A0AAD9FUS7</accession>
<sequence length="824" mass="89139">MPLRSPTPDQSPTEQLETSTTRTLLNQLHALRDTMSARIDELAASVERLRVQAAELERVLVSDNPPIASDIPPATDRNPSQDRPPSDIDSTSRPPPARDLNPPRPLPAALTTPLSRMPRSHDPGRWISEDEMSLILDRASRAPIYLHVHPSSSRLPSRASSPEPSPRNRARVHLPSPRNVSQRRGLSPTNTGPQRASTPIVVRALEAVQEDTTISQAEPSPIGETTHSPSVSDSSDGSTGSTVPGSQLPAEQTNRAEAADEMRLFSSLVDSFAESTDPSDSALFSSSPLLEEIGVSGIPLPPETHGIILSGWGIPLDAHQPRSRPSQAATPSRRGERRDRGPADGLTTRGRRVLARQGEPGGEAPEDPNWAPWEAVLFHNRPNEPAPIRRTTPPMAVSAADRRPASSDSTSANTRPPSHRAHVHARVTISRGSSRSNAEGVILLREGETLDAADLRALANDIVRHRFRTPTGRPSENTRDQAESRSRMVRAGPRSDLPREEQAMRSRAGQRGWTGGEISVPVSPIIRRTDGPRTQRDLATGSTLQQQGPSQREAAQPALASVEISTRRAPRLRPTNAPGPTAPRFGQTAAELQAQAASLEARRREGEARTDRLLRESLDANERFRHRIRELIRLRAELAMLRTSLPLPPTHVAPNDPSSDPVRDLVNTTIMSPVGSGLPARRTSSSQSDRGHDVVQGEPSGTGAREERERRSSMETVRGERSSGPIVARRGLALDEMDAVAAEAVAAVAVWHTDGMAERDPDSRSAEEEDSGDEEGDAPLPGSVGTCGPVDEGARLDAHLWPVQMVGTHAVDPPYVSMLDLDLL</sequence>
<dbReference type="AlphaFoldDB" id="A0AAD9FUS7"/>
<feature type="region of interest" description="Disordered" evidence="2">
    <location>
        <begin position="383"/>
        <end position="425"/>
    </location>
</feature>
<comment type="caution">
    <text evidence="3">The sequence shown here is derived from an EMBL/GenBank/DDBJ whole genome shotgun (WGS) entry which is preliminary data.</text>
</comment>
<feature type="coiled-coil region" evidence="1">
    <location>
        <begin position="32"/>
        <end position="59"/>
    </location>
</feature>
<feature type="compositionally biased region" description="Polar residues" evidence="2">
    <location>
        <begin position="540"/>
        <end position="550"/>
    </location>
</feature>
<feature type="coiled-coil region" evidence="1">
    <location>
        <begin position="589"/>
        <end position="616"/>
    </location>
</feature>
<feature type="compositionally biased region" description="Basic and acidic residues" evidence="2">
    <location>
        <begin position="527"/>
        <end position="536"/>
    </location>
</feature>